<comment type="caution">
    <text evidence="2">The sequence shown here is derived from an EMBL/GenBank/DDBJ whole genome shotgun (WGS) entry which is preliminary data.</text>
</comment>
<feature type="region of interest" description="Disordered" evidence="1">
    <location>
        <begin position="1"/>
        <end position="22"/>
    </location>
</feature>
<protein>
    <submittedName>
        <fullName evidence="2">Uncharacterized protein</fullName>
    </submittedName>
</protein>
<evidence type="ECO:0000256" key="1">
    <source>
        <dbReference type="SAM" id="MobiDB-lite"/>
    </source>
</evidence>
<proteinExistence type="predicted"/>
<name>A0A8J6EVE9_ELECQ</name>
<keyword evidence="3" id="KW-1185">Reference proteome</keyword>
<dbReference type="EMBL" id="WNTK01000010">
    <property type="protein sequence ID" value="KAG9476732.1"/>
    <property type="molecule type" value="Genomic_DNA"/>
</dbReference>
<accession>A0A8J6EVE9</accession>
<reference evidence="2" key="1">
    <citation type="thesis" date="2020" institute="ProQuest LLC" country="789 East Eisenhower Parkway, Ann Arbor, MI, USA">
        <title>Comparative Genomics and Chromosome Evolution.</title>
        <authorList>
            <person name="Mudd A.B."/>
        </authorList>
    </citation>
    <scope>NUCLEOTIDE SEQUENCE</scope>
    <source>
        <strain evidence="2">HN-11 Male</strain>
        <tissue evidence="2">Kidney and liver</tissue>
    </source>
</reference>
<gene>
    <name evidence="2" type="ORF">GDO78_002236</name>
</gene>
<sequence length="127" mass="13814">MDGGQDPWVQISSPSISSSDVTSPCVAVTSVGIFKNADGSIVSSSKQTGIPVPPSYQTPGSIRVCREHRRAMASGEIPEYDASTRQYSSRSFFLHITFQISKYAQAEGVTIWRMDLSRGGLLNRTLI</sequence>
<organism evidence="2 3">
    <name type="scientific">Eleutherodactylus coqui</name>
    <name type="common">Puerto Rican coqui</name>
    <dbReference type="NCBI Taxonomy" id="57060"/>
    <lineage>
        <taxon>Eukaryota</taxon>
        <taxon>Metazoa</taxon>
        <taxon>Chordata</taxon>
        <taxon>Craniata</taxon>
        <taxon>Vertebrata</taxon>
        <taxon>Euteleostomi</taxon>
        <taxon>Amphibia</taxon>
        <taxon>Batrachia</taxon>
        <taxon>Anura</taxon>
        <taxon>Neobatrachia</taxon>
        <taxon>Hyloidea</taxon>
        <taxon>Eleutherodactylidae</taxon>
        <taxon>Eleutherodactylinae</taxon>
        <taxon>Eleutherodactylus</taxon>
        <taxon>Eleutherodactylus</taxon>
    </lineage>
</organism>
<evidence type="ECO:0000313" key="3">
    <source>
        <dbReference type="Proteomes" id="UP000770717"/>
    </source>
</evidence>
<dbReference type="AlphaFoldDB" id="A0A8J6EVE9"/>
<dbReference type="Proteomes" id="UP000770717">
    <property type="component" value="Unassembled WGS sequence"/>
</dbReference>
<evidence type="ECO:0000313" key="2">
    <source>
        <dbReference type="EMBL" id="KAG9476732.1"/>
    </source>
</evidence>